<accession>A0A4V3D880</accession>
<evidence type="ECO:0000256" key="1">
    <source>
        <dbReference type="ARBA" id="ARBA00038420"/>
    </source>
</evidence>
<dbReference type="PANTHER" id="PTHR21666:SF263">
    <property type="entry name" value="MUREIN HYDROLASE ACTIVATOR NLPD"/>
    <property type="match status" value="1"/>
</dbReference>
<organism evidence="5 6">
    <name type="scientific">Permianibacter aggregans</name>
    <dbReference type="NCBI Taxonomy" id="1510150"/>
    <lineage>
        <taxon>Bacteria</taxon>
        <taxon>Pseudomonadati</taxon>
        <taxon>Pseudomonadota</taxon>
        <taxon>Gammaproteobacteria</taxon>
        <taxon>Pseudomonadales</taxon>
        <taxon>Pseudomonadaceae</taxon>
        <taxon>Permianibacter</taxon>
    </lineage>
</organism>
<proteinExistence type="inferred from homology"/>
<evidence type="ECO:0000256" key="3">
    <source>
        <dbReference type="SAM" id="SignalP"/>
    </source>
</evidence>
<name>A0A4V3D880_9GAMM</name>
<feature type="compositionally biased region" description="Low complexity" evidence="2">
    <location>
        <begin position="126"/>
        <end position="143"/>
    </location>
</feature>
<dbReference type="InterPro" id="IPR018392">
    <property type="entry name" value="LysM"/>
</dbReference>
<dbReference type="CDD" id="cd00118">
    <property type="entry name" value="LysM"/>
    <property type="match status" value="1"/>
</dbReference>
<evidence type="ECO:0000313" key="5">
    <source>
        <dbReference type="EMBL" id="TDQ50617.1"/>
    </source>
</evidence>
<keyword evidence="3" id="KW-0732">Signal</keyword>
<dbReference type="InterPro" id="IPR050570">
    <property type="entry name" value="Cell_wall_metabolism_enzyme"/>
</dbReference>
<dbReference type="AlphaFoldDB" id="A0A4V3D880"/>
<dbReference type="GO" id="GO:0032153">
    <property type="term" value="C:cell division site"/>
    <property type="evidence" value="ECO:0007669"/>
    <property type="project" value="TreeGrafter"/>
</dbReference>
<dbReference type="Gene3D" id="2.70.70.10">
    <property type="entry name" value="Glucose Permease (Domain IIA)"/>
    <property type="match status" value="1"/>
</dbReference>
<feature type="region of interest" description="Disordered" evidence="2">
    <location>
        <begin position="95"/>
        <end position="171"/>
    </location>
</feature>
<dbReference type="RefSeq" id="WP_133587933.1">
    <property type="nucleotide sequence ID" value="NZ_CP037953.1"/>
</dbReference>
<dbReference type="InterPro" id="IPR036779">
    <property type="entry name" value="LysM_dom_sf"/>
</dbReference>
<feature type="signal peptide" evidence="3">
    <location>
        <begin position="1"/>
        <end position="24"/>
    </location>
</feature>
<comment type="similarity">
    <text evidence="1">Belongs to the E.coli NlpD/Haemophilus LppB family.</text>
</comment>
<dbReference type="PANTHER" id="PTHR21666">
    <property type="entry name" value="PEPTIDASE-RELATED"/>
    <property type="match status" value="1"/>
</dbReference>
<dbReference type="SUPFAM" id="SSF51261">
    <property type="entry name" value="Duplicated hybrid motif"/>
    <property type="match status" value="1"/>
</dbReference>
<dbReference type="Proteomes" id="UP000295375">
    <property type="component" value="Unassembled WGS sequence"/>
</dbReference>
<feature type="chain" id="PRO_5020543297" evidence="3">
    <location>
        <begin position="25"/>
        <end position="302"/>
    </location>
</feature>
<feature type="domain" description="LysM" evidence="4">
    <location>
        <begin position="45"/>
        <end position="89"/>
    </location>
</feature>
<protein>
    <submittedName>
        <fullName evidence="5">Lipoprotein NlpD</fullName>
    </submittedName>
</protein>
<dbReference type="InterPro" id="IPR016047">
    <property type="entry name" value="M23ase_b-sheet_dom"/>
</dbReference>
<dbReference type="Gene3D" id="3.10.350.10">
    <property type="entry name" value="LysM domain"/>
    <property type="match status" value="1"/>
</dbReference>
<dbReference type="Pfam" id="PF01476">
    <property type="entry name" value="LysM"/>
    <property type="match status" value="1"/>
</dbReference>
<dbReference type="Pfam" id="PF01551">
    <property type="entry name" value="Peptidase_M23"/>
    <property type="match status" value="1"/>
</dbReference>
<gene>
    <name evidence="5" type="ORF">EV696_102300</name>
</gene>
<evidence type="ECO:0000259" key="4">
    <source>
        <dbReference type="PROSITE" id="PS51782"/>
    </source>
</evidence>
<sequence length="302" mass="32232">MIKRVKACRLASLIVVALLLNACAAPHIAPVESRLVAQEQASFLGYHVVRAGETLYSIAFSYGLDYRQLASWNGIGNNFLIFPGQRLKLSGPRLAERQNNGENVKNPSNSEGRTTTNRGISSTGGSRQPTASSSQTSRPASTSESLQSNSDRSTHSVIASSQSASSGTNTSISQYVGPSVVNWHWPAPGEVVQRFSSASMGNKGLNIAGKKGEPVRSAADGVVVYAGGGLRGFGNLVIVKHNDDFLSAYAHNSALHVKENDAVKAGQLLADIGDSGTDRVQLHFEIRYQGQPVDPLKYLPKR</sequence>
<keyword evidence="5" id="KW-0449">Lipoprotein</keyword>
<reference evidence="5 6" key="1">
    <citation type="submission" date="2019-03" db="EMBL/GenBank/DDBJ databases">
        <title>Genomic Encyclopedia of Type Strains, Phase IV (KMG-IV): sequencing the most valuable type-strain genomes for metagenomic binning, comparative biology and taxonomic classification.</title>
        <authorList>
            <person name="Goeker M."/>
        </authorList>
    </citation>
    <scope>NUCLEOTIDE SEQUENCE [LARGE SCALE GENOMIC DNA]</scope>
    <source>
        <strain evidence="5 6">DSM 103792</strain>
    </source>
</reference>
<feature type="compositionally biased region" description="Low complexity" evidence="2">
    <location>
        <begin position="155"/>
        <end position="171"/>
    </location>
</feature>
<dbReference type="CDD" id="cd12797">
    <property type="entry name" value="M23_peptidase"/>
    <property type="match status" value="1"/>
</dbReference>
<evidence type="ECO:0000256" key="2">
    <source>
        <dbReference type="SAM" id="MobiDB-lite"/>
    </source>
</evidence>
<dbReference type="OrthoDB" id="9795421at2"/>
<dbReference type="PROSITE" id="PS51782">
    <property type="entry name" value="LYSM"/>
    <property type="match status" value="1"/>
</dbReference>
<feature type="compositionally biased region" description="Polar residues" evidence="2">
    <location>
        <begin position="97"/>
        <end position="125"/>
    </location>
</feature>
<dbReference type="GO" id="GO:0009279">
    <property type="term" value="C:cell outer membrane"/>
    <property type="evidence" value="ECO:0007669"/>
    <property type="project" value="TreeGrafter"/>
</dbReference>
<dbReference type="SMART" id="SM00257">
    <property type="entry name" value="LysM"/>
    <property type="match status" value="1"/>
</dbReference>
<dbReference type="EMBL" id="SNYM01000002">
    <property type="protein sequence ID" value="TDQ50617.1"/>
    <property type="molecule type" value="Genomic_DNA"/>
</dbReference>
<dbReference type="GO" id="GO:0004222">
    <property type="term" value="F:metalloendopeptidase activity"/>
    <property type="evidence" value="ECO:0007669"/>
    <property type="project" value="TreeGrafter"/>
</dbReference>
<dbReference type="InterPro" id="IPR011055">
    <property type="entry name" value="Dup_hybrid_motif"/>
</dbReference>
<keyword evidence="6" id="KW-1185">Reference proteome</keyword>
<evidence type="ECO:0000313" key="6">
    <source>
        <dbReference type="Proteomes" id="UP000295375"/>
    </source>
</evidence>
<comment type="caution">
    <text evidence="5">The sequence shown here is derived from an EMBL/GenBank/DDBJ whole genome shotgun (WGS) entry which is preliminary data.</text>
</comment>